<organism evidence="1 2">
    <name type="scientific">Mycobacteroides abscessus subsp. massiliense</name>
    <dbReference type="NCBI Taxonomy" id="1962118"/>
    <lineage>
        <taxon>Bacteria</taxon>
        <taxon>Bacillati</taxon>
        <taxon>Actinomycetota</taxon>
        <taxon>Actinomycetes</taxon>
        <taxon>Mycobacteriales</taxon>
        <taxon>Mycobacteriaceae</taxon>
        <taxon>Mycobacteroides</taxon>
        <taxon>Mycobacteroides abscessus</taxon>
    </lineage>
</organism>
<name>A0A1U0WRY8_9MYCO</name>
<dbReference type="AlphaFoldDB" id="A0A1U0WRY8"/>
<dbReference type="Proteomes" id="UP000190074">
    <property type="component" value="Unassembled WGS sequence"/>
</dbReference>
<protein>
    <submittedName>
        <fullName evidence="1">Uncharacterized protein</fullName>
    </submittedName>
</protein>
<gene>
    <name evidence="1" type="ORF">SAMEA2259716_03385</name>
</gene>
<evidence type="ECO:0000313" key="1">
    <source>
        <dbReference type="EMBL" id="SKM29225.1"/>
    </source>
</evidence>
<evidence type="ECO:0000313" key="2">
    <source>
        <dbReference type="Proteomes" id="UP000190074"/>
    </source>
</evidence>
<reference evidence="1 2" key="1">
    <citation type="submission" date="2016-11" db="EMBL/GenBank/DDBJ databases">
        <authorList>
            <consortium name="Pathogen Informatics"/>
        </authorList>
    </citation>
    <scope>NUCLEOTIDE SEQUENCE [LARGE SCALE GENOMIC DNA]</scope>
    <source>
        <strain evidence="1 2">911</strain>
    </source>
</reference>
<sequence>MPNQDAVQLLYDNLGQLNSPEGPITLLPFAYDCEETRHVKRQVCEALVTLLEDNGYIAPPAATESAAPSRRQQIQLRCRTCAELLMSTTVDESGVGMIHAPTLIEGMARKTPACPHTDITPADNVRRIEEAILATQQSEGGQPS</sequence>
<proteinExistence type="predicted"/>
<dbReference type="RefSeq" id="WP_079626764.1">
    <property type="nucleotide sequence ID" value="NZ_FVGW01000006.1"/>
</dbReference>
<accession>A0A1U0WRY8</accession>
<dbReference type="EMBL" id="FVGW01000006">
    <property type="protein sequence ID" value="SKM29225.1"/>
    <property type="molecule type" value="Genomic_DNA"/>
</dbReference>